<evidence type="ECO:0000256" key="1">
    <source>
        <dbReference type="SAM" id="MobiDB-lite"/>
    </source>
</evidence>
<reference evidence="2 3" key="1">
    <citation type="journal article" date="2018" name="Genomics">
        <title>Molecular footprints of inshore aquatic adaptation in Indo-Pacific humpback dolphin (Sousa chinensis).</title>
        <authorList>
            <person name="Ming Y."/>
            <person name="Jian J."/>
            <person name="Yu F."/>
            <person name="Yu X."/>
            <person name="Wang J."/>
            <person name="Liu W."/>
        </authorList>
    </citation>
    <scope>NUCLEOTIDE SEQUENCE [LARGE SCALE GENOMIC DNA]</scope>
    <source>
        <strain evidence="2">MY-2018</strain>
        <tissue evidence="2">Skin</tissue>
    </source>
</reference>
<accession>A0A484GZT9</accession>
<proteinExistence type="predicted"/>
<evidence type="ECO:0000313" key="2">
    <source>
        <dbReference type="EMBL" id="TEA41292.1"/>
    </source>
</evidence>
<feature type="non-terminal residue" evidence="2">
    <location>
        <position position="1"/>
    </location>
</feature>
<dbReference type="Proteomes" id="UP000295264">
    <property type="component" value="Unassembled WGS sequence"/>
</dbReference>
<name>A0A484GZT9_SOUCH</name>
<protein>
    <submittedName>
        <fullName evidence="2">Uncharacterized protein</fullName>
    </submittedName>
</protein>
<gene>
    <name evidence="2" type="ORF">DBR06_SOUSAS9810104</name>
</gene>
<evidence type="ECO:0000313" key="3">
    <source>
        <dbReference type="Proteomes" id="UP000295264"/>
    </source>
</evidence>
<organism evidence="2 3">
    <name type="scientific">Sousa chinensis</name>
    <name type="common">Indo-pacific humpbacked dolphin</name>
    <name type="synonym">Steno chinensis</name>
    <dbReference type="NCBI Taxonomy" id="103600"/>
    <lineage>
        <taxon>Eukaryota</taxon>
        <taxon>Metazoa</taxon>
        <taxon>Chordata</taxon>
        <taxon>Craniata</taxon>
        <taxon>Vertebrata</taxon>
        <taxon>Euteleostomi</taxon>
        <taxon>Mammalia</taxon>
        <taxon>Eutheria</taxon>
        <taxon>Laurasiatheria</taxon>
        <taxon>Artiodactyla</taxon>
        <taxon>Whippomorpha</taxon>
        <taxon>Cetacea</taxon>
        <taxon>Odontoceti</taxon>
        <taxon>Delphinidae</taxon>
        <taxon>Sousa</taxon>
    </lineage>
</organism>
<comment type="caution">
    <text evidence="2">The sequence shown here is derived from an EMBL/GenBank/DDBJ whole genome shotgun (WGS) entry which is preliminary data.</text>
</comment>
<dbReference type="EMBL" id="QWLN02001516">
    <property type="protein sequence ID" value="TEA41292.1"/>
    <property type="molecule type" value="Genomic_DNA"/>
</dbReference>
<sequence length="31" mass="3414">DGLAHQDSKLPFQENSCTPVIPNDLPAHKKL</sequence>
<keyword evidence="3" id="KW-1185">Reference proteome</keyword>
<dbReference type="AlphaFoldDB" id="A0A484GZT9"/>
<feature type="region of interest" description="Disordered" evidence="1">
    <location>
        <begin position="1"/>
        <end position="31"/>
    </location>
</feature>